<name>E1YDS3_9BACT</name>
<dbReference type="AlphaFoldDB" id="E1YDS3"/>
<dbReference type="EMBL" id="FR695868">
    <property type="protein sequence ID" value="CBX28717.1"/>
    <property type="molecule type" value="Genomic_DNA"/>
</dbReference>
<reference evidence="1" key="1">
    <citation type="journal article" date="2011" name="Environ. Microbiol.">
        <title>Genomic insights into the metabolic potential of the polycyclic aromatic hydrocarbon degrading sulfate-reducing Deltaproteobacterium N47.</title>
        <authorList>
            <person name="Bergmann F."/>
            <person name="Selesi D."/>
            <person name="Weinmaier T."/>
            <person name="Tischler P."/>
            <person name="Rattei T."/>
            <person name="Meckenstock R.U."/>
        </authorList>
    </citation>
    <scope>NUCLEOTIDE SEQUENCE</scope>
</reference>
<sequence>MAAVILLNKGKTTICFKPYRTIEQGKGRTLETGKRLKGLKGTEHLWQGSLYGRNFNSYEF</sequence>
<evidence type="ECO:0000313" key="1">
    <source>
        <dbReference type="EMBL" id="CBX28717.1"/>
    </source>
</evidence>
<organism evidence="1">
    <name type="scientific">uncultured Desulfobacterium sp</name>
    <dbReference type="NCBI Taxonomy" id="201089"/>
    <lineage>
        <taxon>Bacteria</taxon>
        <taxon>Pseudomonadati</taxon>
        <taxon>Thermodesulfobacteriota</taxon>
        <taxon>Desulfobacteria</taxon>
        <taxon>Desulfobacterales</taxon>
        <taxon>Desulfobacteriaceae</taxon>
        <taxon>Desulfobacterium</taxon>
        <taxon>environmental samples</taxon>
    </lineage>
</organism>
<protein>
    <submittedName>
        <fullName evidence="1">Uncharacterized protein</fullName>
    </submittedName>
</protein>
<gene>
    <name evidence="1" type="ORF">N47_G40410</name>
</gene>
<accession>E1YDS3</accession>
<proteinExistence type="predicted"/>